<evidence type="ECO:0000313" key="1">
    <source>
        <dbReference type="EMBL" id="UVQ72725.1"/>
    </source>
</evidence>
<protein>
    <submittedName>
        <fullName evidence="1">Uncharacterized protein</fullName>
    </submittedName>
</protein>
<dbReference type="EMBL" id="CP103141">
    <property type="protein sequence ID" value="UVQ72725.1"/>
    <property type="molecule type" value="Genomic_DNA"/>
</dbReference>
<accession>A0ABY5T533</accession>
<organism evidence="1 2">
    <name type="scientific">Bacteroides faecis</name>
    <dbReference type="NCBI Taxonomy" id="674529"/>
    <lineage>
        <taxon>Bacteria</taxon>
        <taxon>Pseudomonadati</taxon>
        <taxon>Bacteroidota</taxon>
        <taxon>Bacteroidia</taxon>
        <taxon>Bacteroidales</taxon>
        <taxon>Bacteroidaceae</taxon>
        <taxon>Bacteroides</taxon>
    </lineage>
</organism>
<gene>
    <name evidence="1" type="ORF">NXY30_16800</name>
</gene>
<reference evidence="1" key="1">
    <citation type="submission" date="2022-08" db="EMBL/GenBank/DDBJ databases">
        <title>Genome Sequencing of Bacteroides fragilis Group Isolates with Nanopore Technology.</title>
        <authorList>
            <person name="Tisza M.J."/>
            <person name="Smith D."/>
            <person name="Dekker J.P."/>
        </authorList>
    </citation>
    <scope>NUCLEOTIDE SEQUENCE</scope>
    <source>
        <strain evidence="1">BFG-527</strain>
    </source>
</reference>
<proteinExistence type="predicted"/>
<dbReference type="Proteomes" id="UP001060104">
    <property type="component" value="Chromosome"/>
</dbReference>
<keyword evidence="2" id="KW-1185">Reference proteome</keyword>
<dbReference type="RefSeq" id="WP_130062242.1">
    <property type="nucleotide sequence ID" value="NZ_CP103141.1"/>
</dbReference>
<name>A0ABY5T533_9BACE</name>
<evidence type="ECO:0000313" key="2">
    <source>
        <dbReference type="Proteomes" id="UP001060104"/>
    </source>
</evidence>
<sequence>MYVTRDKDGDLCLFNARPVKIDECGYWQPAKTMLDWIKLDTALFPEVSWEDDEPTEVELVKKGE</sequence>